<reference evidence="2 3" key="1">
    <citation type="submission" date="2023-02" db="EMBL/GenBank/DDBJ databases">
        <title>Novel Oscillospiraceae bacterial genomes.</title>
        <authorList>
            <person name="Srinivasan S."/>
            <person name="Austin M.N."/>
            <person name="Fiedler T.L."/>
            <person name="Strenk S.M."/>
            <person name="Agnew K.J."/>
            <person name="Nagana Gowda G.A."/>
            <person name="Raftery D."/>
            <person name="Beamer M.A."/>
            <person name="Achilles S.L."/>
            <person name="Wiesenfeld H.C."/>
            <person name="Fredricks D.N."/>
            <person name="Hillier S.L."/>
        </authorList>
    </citation>
    <scope>NUCLEOTIDE SEQUENCE [LARGE SCALE GENOMIC DNA]</scope>
    <source>
        <strain evidence="2 3">CHIC02 1186E3-8</strain>
    </source>
</reference>
<feature type="transmembrane region" description="Helical" evidence="1">
    <location>
        <begin position="20"/>
        <end position="53"/>
    </location>
</feature>
<accession>A0ABY8C4N9</accession>
<evidence type="ECO:0008006" key="4">
    <source>
        <dbReference type="Google" id="ProtNLM"/>
    </source>
</evidence>
<organism evidence="2 3">
    <name type="scientific">Amygdalobacter indicium</name>
    <dbReference type="NCBI Taxonomy" id="3029272"/>
    <lineage>
        <taxon>Bacteria</taxon>
        <taxon>Bacillati</taxon>
        <taxon>Bacillota</taxon>
        <taxon>Clostridia</taxon>
        <taxon>Eubacteriales</taxon>
        <taxon>Oscillospiraceae</taxon>
        <taxon>Amygdalobacter</taxon>
    </lineage>
</organism>
<keyword evidence="1" id="KW-0472">Membrane</keyword>
<evidence type="ECO:0000256" key="1">
    <source>
        <dbReference type="SAM" id="Phobius"/>
    </source>
</evidence>
<protein>
    <recommendedName>
        <fullName evidence="4">Small integral membrane protein</fullName>
    </recommendedName>
</protein>
<sequence length="78" mass="8918">MKNYLVILLDKIRGRDAGVIGACLAFVVTLFCYIFGVGRTLMLFILTFVGYYIGTRYFSDEEQLKALLDKLFPPGKHY</sequence>
<evidence type="ECO:0000313" key="3">
    <source>
        <dbReference type="Proteomes" id="UP001220478"/>
    </source>
</evidence>
<dbReference type="RefSeq" id="WP_315568090.1">
    <property type="nucleotide sequence ID" value="NZ_CP118866.1"/>
</dbReference>
<evidence type="ECO:0000313" key="2">
    <source>
        <dbReference type="EMBL" id="WEG35571.1"/>
    </source>
</evidence>
<gene>
    <name evidence="2" type="ORF">PYS61_06555</name>
</gene>
<keyword evidence="3" id="KW-1185">Reference proteome</keyword>
<dbReference type="Proteomes" id="UP001220478">
    <property type="component" value="Chromosome"/>
</dbReference>
<name>A0ABY8C4N9_9FIRM</name>
<keyword evidence="1" id="KW-0812">Transmembrane</keyword>
<proteinExistence type="predicted"/>
<dbReference type="EMBL" id="CP118868">
    <property type="protein sequence ID" value="WEG35571.1"/>
    <property type="molecule type" value="Genomic_DNA"/>
</dbReference>
<keyword evidence="1" id="KW-1133">Transmembrane helix</keyword>